<keyword evidence="3" id="KW-0012">Acyltransferase</keyword>
<dbReference type="GO" id="GO:0016020">
    <property type="term" value="C:membrane"/>
    <property type="evidence" value="ECO:0007669"/>
    <property type="project" value="TreeGrafter"/>
</dbReference>
<feature type="transmembrane region" description="Helical" evidence="1">
    <location>
        <begin position="220"/>
        <end position="239"/>
    </location>
</feature>
<dbReference type="Proteomes" id="UP000199532">
    <property type="component" value="Unassembled WGS sequence"/>
</dbReference>
<name>A0A1H6Q9C7_9BACT</name>
<accession>A0A1H6Q9C7</accession>
<sequence>MKKKLELLQIFRGFAAMLVVLCHISGSTRPYFHTSFLGDIFFQGYIGVDFFFVLSGFIITYVHFKDLIHCSNQTTFLKKRFIRIYPFYWIIATVYLLLIFLLDGKTNHLDHNMDFRSAQEWCFIVYSYLLLPVQPNFFLPVAWSLAYEVIFYITFFICIMTGLKTAKYIFFVWLAAVLLKMFLSELICIPNIILLNERIVAFLCGCFVAYLILKSYHLNVWIWAVALVLSLLCLVPDYPHILLRPHGIMVLAIVMSLIIYRVVIIDITRQFRYPAILLLVGEASYSIYLSHLIFLSTLFRLFRIIVEKLHIYNSLILQSLIFILFLFTIAGGVLIFRFVESPVLRFFNRKLL</sequence>
<feature type="transmembrane region" description="Helical" evidence="1">
    <location>
        <begin position="85"/>
        <end position="102"/>
    </location>
</feature>
<feature type="transmembrane region" description="Helical" evidence="1">
    <location>
        <begin position="7"/>
        <end position="28"/>
    </location>
</feature>
<dbReference type="Pfam" id="PF01757">
    <property type="entry name" value="Acyl_transf_3"/>
    <property type="match status" value="1"/>
</dbReference>
<reference evidence="3 4" key="1">
    <citation type="submission" date="2016-10" db="EMBL/GenBank/DDBJ databases">
        <authorList>
            <person name="de Groot N.N."/>
        </authorList>
    </citation>
    <scope>NUCLEOTIDE SEQUENCE [LARGE SCALE GENOMIC DNA]</scope>
    <source>
        <strain evidence="3 4">DSM 19938</strain>
    </source>
</reference>
<keyword evidence="3" id="KW-0808">Transferase</keyword>
<dbReference type="PANTHER" id="PTHR23028">
    <property type="entry name" value="ACETYLTRANSFERASE"/>
    <property type="match status" value="1"/>
</dbReference>
<feature type="transmembrane region" description="Helical" evidence="1">
    <location>
        <begin position="245"/>
        <end position="263"/>
    </location>
</feature>
<protein>
    <submittedName>
        <fullName evidence="3">Peptidoglycan/LPS O-acetylase OafA/YrhL, contains acyltransferase and SGNH-hydrolase domains</fullName>
    </submittedName>
</protein>
<dbReference type="AlphaFoldDB" id="A0A1H6Q9C7"/>
<dbReference type="GO" id="GO:0016747">
    <property type="term" value="F:acyltransferase activity, transferring groups other than amino-acyl groups"/>
    <property type="evidence" value="ECO:0007669"/>
    <property type="project" value="InterPro"/>
</dbReference>
<evidence type="ECO:0000259" key="2">
    <source>
        <dbReference type="Pfam" id="PF01757"/>
    </source>
</evidence>
<feature type="transmembrane region" description="Helical" evidence="1">
    <location>
        <begin position="137"/>
        <end position="161"/>
    </location>
</feature>
<keyword evidence="4" id="KW-1185">Reference proteome</keyword>
<evidence type="ECO:0000256" key="1">
    <source>
        <dbReference type="SAM" id="Phobius"/>
    </source>
</evidence>
<keyword evidence="1" id="KW-0812">Transmembrane</keyword>
<dbReference type="GO" id="GO:0000271">
    <property type="term" value="P:polysaccharide biosynthetic process"/>
    <property type="evidence" value="ECO:0007669"/>
    <property type="project" value="TreeGrafter"/>
</dbReference>
<dbReference type="RefSeq" id="WP_090331465.1">
    <property type="nucleotide sequence ID" value="NZ_FNXY01000001.1"/>
</dbReference>
<keyword evidence="1" id="KW-0472">Membrane</keyword>
<evidence type="ECO:0000313" key="3">
    <source>
        <dbReference type="EMBL" id="SEI40379.1"/>
    </source>
</evidence>
<feature type="transmembrane region" description="Helical" evidence="1">
    <location>
        <begin position="168"/>
        <end position="187"/>
    </location>
</feature>
<feature type="transmembrane region" description="Helical" evidence="1">
    <location>
        <begin position="315"/>
        <end position="339"/>
    </location>
</feature>
<feature type="transmembrane region" description="Helical" evidence="1">
    <location>
        <begin position="193"/>
        <end position="213"/>
    </location>
</feature>
<feature type="domain" description="Acyltransferase 3" evidence="2">
    <location>
        <begin position="9"/>
        <end position="336"/>
    </location>
</feature>
<organism evidence="3 4">
    <name type="scientific">Dyadobacter koreensis</name>
    <dbReference type="NCBI Taxonomy" id="408657"/>
    <lineage>
        <taxon>Bacteria</taxon>
        <taxon>Pseudomonadati</taxon>
        <taxon>Bacteroidota</taxon>
        <taxon>Cytophagia</taxon>
        <taxon>Cytophagales</taxon>
        <taxon>Spirosomataceae</taxon>
        <taxon>Dyadobacter</taxon>
    </lineage>
</organism>
<dbReference type="STRING" id="408657.SAMN04487995_0430"/>
<feature type="transmembrane region" description="Helical" evidence="1">
    <location>
        <begin position="40"/>
        <end position="64"/>
    </location>
</feature>
<keyword evidence="1" id="KW-1133">Transmembrane helix</keyword>
<dbReference type="OrthoDB" id="290051at2"/>
<evidence type="ECO:0000313" key="4">
    <source>
        <dbReference type="Proteomes" id="UP000199532"/>
    </source>
</evidence>
<gene>
    <name evidence="3" type="ORF">SAMN04487995_0430</name>
</gene>
<keyword evidence="3" id="KW-0378">Hydrolase</keyword>
<dbReference type="EMBL" id="FNXY01000001">
    <property type="protein sequence ID" value="SEI40379.1"/>
    <property type="molecule type" value="Genomic_DNA"/>
</dbReference>
<proteinExistence type="predicted"/>
<dbReference type="PANTHER" id="PTHR23028:SF53">
    <property type="entry name" value="ACYL_TRANSF_3 DOMAIN-CONTAINING PROTEIN"/>
    <property type="match status" value="1"/>
</dbReference>
<dbReference type="InterPro" id="IPR002656">
    <property type="entry name" value="Acyl_transf_3_dom"/>
</dbReference>
<dbReference type="InterPro" id="IPR050879">
    <property type="entry name" value="Acyltransferase_3"/>
</dbReference>
<feature type="transmembrane region" description="Helical" evidence="1">
    <location>
        <begin position="275"/>
        <end position="295"/>
    </location>
</feature>
<dbReference type="GO" id="GO:0016787">
    <property type="term" value="F:hydrolase activity"/>
    <property type="evidence" value="ECO:0007669"/>
    <property type="project" value="UniProtKB-KW"/>
</dbReference>